<comment type="subcellular location">
    <subcellularLocation>
        <location evidence="1">Cytoplasm</location>
        <location evidence="1">Cytoskeleton</location>
        <location evidence="1">Microtubule organizing center</location>
        <location evidence="1">Centrosome</location>
    </subcellularLocation>
</comment>
<evidence type="ECO:0000313" key="9">
    <source>
        <dbReference type="RefSeq" id="XP_008592958.1"/>
    </source>
</evidence>
<name>A0ABM0SJB7_GALVR</name>
<evidence type="ECO:0000256" key="6">
    <source>
        <dbReference type="SAM" id="MobiDB-lite"/>
    </source>
</evidence>
<keyword evidence="8" id="KW-1185">Reference proteome</keyword>
<evidence type="ECO:0000256" key="4">
    <source>
        <dbReference type="ARBA" id="ARBA00023212"/>
    </source>
</evidence>
<evidence type="ECO:0000256" key="7">
    <source>
        <dbReference type="SAM" id="Phobius"/>
    </source>
</evidence>
<dbReference type="Proteomes" id="UP000694923">
    <property type="component" value="Unplaced"/>
</dbReference>
<reference evidence="9" key="1">
    <citation type="submission" date="2025-08" db="UniProtKB">
        <authorList>
            <consortium name="RefSeq"/>
        </authorList>
    </citation>
    <scope>IDENTIFICATION</scope>
</reference>
<feature type="coiled-coil region" evidence="5">
    <location>
        <begin position="190"/>
        <end position="248"/>
    </location>
</feature>
<gene>
    <name evidence="9" type="primary">LOC103610600</name>
</gene>
<accession>A0ABM0SJB7</accession>
<evidence type="ECO:0000256" key="1">
    <source>
        <dbReference type="ARBA" id="ARBA00004300"/>
    </source>
</evidence>
<feature type="coiled-coil region" evidence="5">
    <location>
        <begin position="434"/>
        <end position="482"/>
    </location>
</feature>
<proteinExistence type="predicted"/>
<feature type="non-terminal residue" evidence="9">
    <location>
        <position position="576"/>
    </location>
</feature>
<dbReference type="PANTHER" id="PTHR44981:SF3">
    <property type="entry name" value="PERICENTRIN"/>
    <property type="match status" value="1"/>
</dbReference>
<evidence type="ECO:0000256" key="3">
    <source>
        <dbReference type="ARBA" id="ARBA00023054"/>
    </source>
</evidence>
<keyword evidence="4" id="KW-0206">Cytoskeleton</keyword>
<evidence type="ECO:0000313" key="8">
    <source>
        <dbReference type="Proteomes" id="UP000694923"/>
    </source>
</evidence>
<keyword evidence="7" id="KW-1133">Transmembrane helix</keyword>
<feature type="compositionally biased region" description="Basic residues" evidence="6">
    <location>
        <begin position="16"/>
        <end position="25"/>
    </location>
</feature>
<feature type="non-terminal residue" evidence="9">
    <location>
        <position position="1"/>
    </location>
</feature>
<sequence length="576" mass="66724">LAHFRQRKTKGDCAHSKKKTAKRKGSTVDAPVQEESPVATKDGGLLGGRDVCKSTCSDTPDGTRGAFVAQEHEQERELGTAELVSRHNDETDWLLQTQTVHSLELEALRLSLSNMHTAQLELTQANLQKEKETALTELREMLNSRRAQELALLQSRQQYELELIREQHAHEKEEMVLRCGQETAKLKEKLQSEMEKNAQIMETVHSLELEALRLSLSNMHTAQLELTQANLQKEKETALTELREMLNSRRAQELALLQSRQQYELELIREQHAHEKEEMVLRCGQETAKLKEKLQSEMEKNAQIMENLKQDWESERDLCLENLRKELSAKHQSEMENLQNQFQKESAEQKAELEKIFQAKNEAERENEIGEIRLENLQASYEDLKAQSQEEIMHLWSQLDSTRTNRQELNELQKQLLPRASHVEELEYVKQDFVQQSQRERTEHESELKQLRIYFEKKRDAEKTYQEDLTLLQQRLQEVKEDSLLKSEEISSSCMFSEETSEKEVKHHLDQLDLRLEQPKPLASAMRYIPRSMLGKSAAPIFRFLSSPPVSLLLAFLGVCRACALLVVLALCRPGN</sequence>
<feature type="transmembrane region" description="Helical" evidence="7">
    <location>
        <begin position="550"/>
        <end position="572"/>
    </location>
</feature>
<evidence type="ECO:0000256" key="5">
    <source>
        <dbReference type="SAM" id="Coils"/>
    </source>
</evidence>
<dbReference type="PANTHER" id="PTHR44981">
    <property type="entry name" value="PERICENTRIN-LIKE PROTEIN, ISOFORM F"/>
    <property type="match status" value="1"/>
</dbReference>
<dbReference type="GeneID" id="103610600"/>
<keyword evidence="3 5" id="KW-0175">Coiled coil</keyword>
<dbReference type="RefSeq" id="XP_008592958.1">
    <property type="nucleotide sequence ID" value="XM_008594736.1"/>
</dbReference>
<protein>
    <submittedName>
        <fullName evidence="9">Pericentrin-like</fullName>
    </submittedName>
</protein>
<evidence type="ECO:0000256" key="2">
    <source>
        <dbReference type="ARBA" id="ARBA00022490"/>
    </source>
</evidence>
<feature type="region of interest" description="Disordered" evidence="6">
    <location>
        <begin position="1"/>
        <end position="46"/>
    </location>
</feature>
<keyword evidence="7" id="KW-0812">Transmembrane</keyword>
<feature type="coiled-coil region" evidence="5">
    <location>
        <begin position="287"/>
        <end position="394"/>
    </location>
</feature>
<dbReference type="InterPro" id="IPR028745">
    <property type="entry name" value="AKAP9/Pericentrin"/>
</dbReference>
<keyword evidence="2" id="KW-0963">Cytoplasm</keyword>
<organism evidence="8 9">
    <name type="scientific">Galeopterus variegatus</name>
    <name type="common">Malayan flying lemur</name>
    <name type="synonym">Cynocephalus variegatus</name>
    <dbReference type="NCBI Taxonomy" id="482537"/>
    <lineage>
        <taxon>Eukaryota</taxon>
        <taxon>Metazoa</taxon>
        <taxon>Chordata</taxon>
        <taxon>Craniata</taxon>
        <taxon>Vertebrata</taxon>
        <taxon>Euteleostomi</taxon>
        <taxon>Mammalia</taxon>
        <taxon>Eutheria</taxon>
        <taxon>Euarchontoglires</taxon>
        <taxon>Dermoptera</taxon>
        <taxon>Cynocephalidae</taxon>
        <taxon>Galeopterus</taxon>
    </lineage>
</organism>
<keyword evidence="7" id="KW-0472">Membrane</keyword>